<evidence type="ECO:0000256" key="2">
    <source>
        <dbReference type="ARBA" id="ARBA00010752"/>
    </source>
</evidence>
<keyword evidence="6 10" id="KW-0548">Nucleotidyltransferase</keyword>
<proteinExistence type="inferred from homology"/>
<comment type="subunit">
    <text evidence="10">Forms a ring-shaped head-to-tail homodimer around DNA.</text>
</comment>
<sequence length="373" mass="40237">MQISLPRSALFAALGQVKAVVEKRNTIPILSNVLLRAEKDSFTVVATDLDIEIKVRIEGVTPEKAGATTVEAHLLFDIVRKFSDKAVISLATAPDGQKLRVAAERSEFHLQMLPESDYPSITVAPMPDGWLLPAATLARIIAKTEFAISSEETRYYLCGIYWHVRGGADGPMLCAVATDGHRLAKVEITAPPGTEGMPGVIVPTKTVSRLREMAKGFEGDITFEVSDTKIRATAGGTVLTSKLIDATYPDYARVMPRGNDRLLTADRPSLAAALDRVSTLSSDKGRAVVLELEAGTARLAVNNADHGTAEETLDVTYEAEPLRIGFNSRYLADVLDCIACDQVQIRLGDAGNPALITNPLDPSVELVIMPMRV</sequence>
<evidence type="ECO:0000259" key="12">
    <source>
        <dbReference type="Pfam" id="PF02767"/>
    </source>
</evidence>
<evidence type="ECO:0000256" key="6">
    <source>
        <dbReference type="ARBA" id="ARBA00022695"/>
    </source>
</evidence>
<dbReference type="GO" id="GO:0006271">
    <property type="term" value="P:DNA strand elongation involved in DNA replication"/>
    <property type="evidence" value="ECO:0007669"/>
    <property type="project" value="TreeGrafter"/>
</dbReference>
<keyword evidence="5 10" id="KW-0808">Transferase</keyword>
<dbReference type="RefSeq" id="WP_073051970.1">
    <property type="nucleotide sequence ID" value="NZ_FQUP01000001.1"/>
</dbReference>
<evidence type="ECO:0000256" key="7">
    <source>
        <dbReference type="ARBA" id="ARBA00022705"/>
    </source>
</evidence>
<dbReference type="SMART" id="SM00480">
    <property type="entry name" value="POL3Bc"/>
    <property type="match status" value="1"/>
</dbReference>
<evidence type="ECO:0000256" key="1">
    <source>
        <dbReference type="ARBA" id="ARBA00004496"/>
    </source>
</evidence>
<dbReference type="InterPro" id="IPR046938">
    <property type="entry name" value="DNA_clamp_sf"/>
</dbReference>
<feature type="domain" description="DNA polymerase III beta sliding clamp C-terminal" evidence="13">
    <location>
        <begin position="253"/>
        <end position="372"/>
    </location>
</feature>
<dbReference type="InterPro" id="IPR022635">
    <property type="entry name" value="DNA_polIII_beta_C"/>
</dbReference>
<dbReference type="GO" id="GO:0008408">
    <property type="term" value="F:3'-5' exonuclease activity"/>
    <property type="evidence" value="ECO:0007669"/>
    <property type="project" value="InterPro"/>
</dbReference>
<dbReference type="EMBL" id="FQUP01000001">
    <property type="protein sequence ID" value="SHF00973.1"/>
    <property type="molecule type" value="Genomic_DNA"/>
</dbReference>
<dbReference type="InterPro" id="IPR022634">
    <property type="entry name" value="DNA_polIII_beta_N"/>
</dbReference>
<accession>A0A1M4Y5W6</accession>
<name>A0A1M4Y5W6_9HYPH</name>
<dbReference type="PIRSF" id="PIRSF000804">
    <property type="entry name" value="DNA_pol_III_b"/>
    <property type="match status" value="1"/>
</dbReference>
<evidence type="ECO:0000256" key="5">
    <source>
        <dbReference type="ARBA" id="ARBA00022679"/>
    </source>
</evidence>
<reference evidence="14 15" key="1">
    <citation type="submission" date="2016-11" db="EMBL/GenBank/DDBJ databases">
        <authorList>
            <person name="Jaros S."/>
            <person name="Januszkiewicz K."/>
            <person name="Wedrychowicz H."/>
        </authorList>
    </citation>
    <scope>NUCLEOTIDE SEQUENCE [LARGE SCALE GENOMIC DNA]</scope>
    <source>
        <strain evidence="14 15">DSM 19436</strain>
    </source>
</reference>
<keyword evidence="15" id="KW-1185">Reference proteome</keyword>
<evidence type="ECO:0000259" key="13">
    <source>
        <dbReference type="Pfam" id="PF02768"/>
    </source>
</evidence>
<evidence type="ECO:0000259" key="11">
    <source>
        <dbReference type="Pfam" id="PF00712"/>
    </source>
</evidence>
<dbReference type="Gene3D" id="3.10.150.10">
    <property type="entry name" value="DNA Polymerase III, subunit A, domain 2"/>
    <property type="match status" value="1"/>
</dbReference>
<dbReference type="AlphaFoldDB" id="A0A1M4Y5W6"/>
<dbReference type="Pfam" id="PF00712">
    <property type="entry name" value="DNA_pol3_beta"/>
    <property type="match status" value="1"/>
</dbReference>
<gene>
    <name evidence="14" type="ORF">SAMN02745157_1430</name>
</gene>
<comment type="function">
    <text evidence="10">Confers DNA tethering and processivity to DNA polymerases and other proteins. Acts as a clamp, forming a ring around DNA (a reaction catalyzed by the clamp-loading complex) which diffuses in an ATP-independent manner freely and bidirectionally along dsDNA. Initially characterized for its ability to contact the catalytic subunit of DNA polymerase III (Pol III), a complex, multichain enzyme responsible for most of the replicative synthesis in bacteria; Pol III exhibits 3'-5' exonuclease proofreading activity. The beta chain is required for initiation of replication as well as for processivity of DNA replication.</text>
</comment>
<comment type="subcellular location">
    <subcellularLocation>
        <location evidence="1 10">Cytoplasm</location>
    </subcellularLocation>
</comment>
<dbReference type="Pfam" id="PF02767">
    <property type="entry name" value="DNA_pol3_beta_2"/>
    <property type="match status" value="1"/>
</dbReference>
<dbReference type="Proteomes" id="UP000184485">
    <property type="component" value="Unassembled WGS sequence"/>
</dbReference>
<dbReference type="OrthoDB" id="8421503at2"/>
<dbReference type="SUPFAM" id="SSF55979">
    <property type="entry name" value="DNA clamp"/>
    <property type="match status" value="3"/>
</dbReference>
<feature type="domain" description="DNA polymerase III beta sliding clamp central" evidence="12">
    <location>
        <begin position="132"/>
        <end position="250"/>
    </location>
</feature>
<dbReference type="GO" id="GO:0005737">
    <property type="term" value="C:cytoplasm"/>
    <property type="evidence" value="ECO:0007669"/>
    <property type="project" value="UniProtKB-SubCell"/>
</dbReference>
<evidence type="ECO:0000256" key="3">
    <source>
        <dbReference type="ARBA" id="ARBA00021035"/>
    </source>
</evidence>
<evidence type="ECO:0000256" key="10">
    <source>
        <dbReference type="PIRNR" id="PIRNR000804"/>
    </source>
</evidence>
<dbReference type="GO" id="GO:0003887">
    <property type="term" value="F:DNA-directed DNA polymerase activity"/>
    <property type="evidence" value="ECO:0007669"/>
    <property type="project" value="UniProtKB-UniRule"/>
</dbReference>
<organism evidence="14 15">
    <name type="scientific">Kaistia soli DSM 19436</name>
    <dbReference type="NCBI Taxonomy" id="1122133"/>
    <lineage>
        <taxon>Bacteria</taxon>
        <taxon>Pseudomonadati</taxon>
        <taxon>Pseudomonadota</taxon>
        <taxon>Alphaproteobacteria</taxon>
        <taxon>Hyphomicrobiales</taxon>
        <taxon>Kaistiaceae</taxon>
        <taxon>Kaistia</taxon>
    </lineage>
</organism>
<dbReference type="NCBIfam" id="TIGR00663">
    <property type="entry name" value="dnan"/>
    <property type="match status" value="1"/>
</dbReference>
<protein>
    <recommendedName>
        <fullName evidence="3 10">Beta sliding clamp</fullName>
    </recommendedName>
</protein>
<dbReference type="Gene3D" id="3.70.10.10">
    <property type="match status" value="1"/>
</dbReference>
<evidence type="ECO:0000256" key="9">
    <source>
        <dbReference type="ARBA" id="ARBA00023125"/>
    </source>
</evidence>
<keyword evidence="4 10" id="KW-0963">Cytoplasm</keyword>
<keyword evidence="7 10" id="KW-0235">DNA replication</keyword>
<dbReference type="STRING" id="1122133.SAMN02745157_1430"/>
<keyword evidence="8 10" id="KW-0239">DNA-directed DNA polymerase</keyword>
<evidence type="ECO:0000256" key="8">
    <source>
        <dbReference type="ARBA" id="ARBA00022932"/>
    </source>
</evidence>
<evidence type="ECO:0000256" key="4">
    <source>
        <dbReference type="ARBA" id="ARBA00022490"/>
    </source>
</evidence>
<dbReference type="CDD" id="cd00140">
    <property type="entry name" value="beta_clamp"/>
    <property type="match status" value="1"/>
</dbReference>
<dbReference type="InterPro" id="IPR022637">
    <property type="entry name" value="DNA_polIII_beta_cen"/>
</dbReference>
<dbReference type="PANTHER" id="PTHR30478">
    <property type="entry name" value="DNA POLYMERASE III SUBUNIT BETA"/>
    <property type="match status" value="1"/>
</dbReference>
<evidence type="ECO:0000313" key="15">
    <source>
        <dbReference type="Proteomes" id="UP000184485"/>
    </source>
</evidence>
<keyword evidence="9" id="KW-0238">DNA-binding</keyword>
<dbReference type="Pfam" id="PF02768">
    <property type="entry name" value="DNA_pol3_beta_3"/>
    <property type="match status" value="1"/>
</dbReference>
<dbReference type="GO" id="GO:0003677">
    <property type="term" value="F:DNA binding"/>
    <property type="evidence" value="ECO:0007669"/>
    <property type="project" value="UniProtKB-UniRule"/>
</dbReference>
<comment type="similarity">
    <text evidence="2 10">Belongs to the beta sliding clamp family.</text>
</comment>
<evidence type="ECO:0000313" key="14">
    <source>
        <dbReference type="EMBL" id="SHF00973.1"/>
    </source>
</evidence>
<feature type="domain" description="DNA polymerase III beta sliding clamp N-terminal" evidence="11">
    <location>
        <begin position="1"/>
        <end position="121"/>
    </location>
</feature>
<dbReference type="InterPro" id="IPR001001">
    <property type="entry name" value="DNA_polIII_beta"/>
</dbReference>
<dbReference type="PANTHER" id="PTHR30478:SF0">
    <property type="entry name" value="BETA SLIDING CLAMP"/>
    <property type="match status" value="1"/>
</dbReference>
<dbReference type="GO" id="GO:0009360">
    <property type="term" value="C:DNA polymerase III complex"/>
    <property type="evidence" value="ECO:0007669"/>
    <property type="project" value="InterPro"/>
</dbReference>